<organism evidence="2 3">
    <name type="scientific">Aspergillus tamarii</name>
    <dbReference type="NCBI Taxonomy" id="41984"/>
    <lineage>
        <taxon>Eukaryota</taxon>
        <taxon>Fungi</taxon>
        <taxon>Dikarya</taxon>
        <taxon>Ascomycota</taxon>
        <taxon>Pezizomycotina</taxon>
        <taxon>Eurotiomycetes</taxon>
        <taxon>Eurotiomycetidae</taxon>
        <taxon>Eurotiales</taxon>
        <taxon>Aspergillaceae</taxon>
        <taxon>Aspergillus</taxon>
        <taxon>Aspergillus subgen. Circumdati</taxon>
    </lineage>
</organism>
<dbReference type="EMBL" id="ML738777">
    <property type="protein sequence ID" value="KAE8156133.1"/>
    <property type="molecule type" value="Genomic_DNA"/>
</dbReference>
<evidence type="ECO:0000313" key="3">
    <source>
        <dbReference type="Proteomes" id="UP000326950"/>
    </source>
</evidence>
<reference evidence="2 3" key="1">
    <citation type="submission" date="2019-04" db="EMBL/GenBank/DDBJ databases">
        <title>Friends and foes A comparative genomics study of 23 Aspergillus species from section Flavi.</title>
        <authorList>
            <consortium name="DOE Joint Genome Institute"/>
            <person name="Kjaerbolling I."/>
            <person name="Vesth T."/>
            <person name="Frisvad J.C."/>
            <person name="Nybo J.L."/>
            <person name="Theobald S."/>
            <person name="Kildgaard S."/>
            <person name="Isbrandt T."/>
            <person name="Kuo A."/>
            <person name="Sato A."/>
            <person name="Lyhne E.K."/>
            <person name="Kogle M.E."/>
            <person name="Wiebenga A."/>
            <person name="Kun R.S."/>
            <person name="Lubbers R.J."/>
            <person name="Makela M.R."/>
            <person name="Barry K."/>
            <person name="Chovatia M."/>
            <person name="Clum A."/>
            <person name="Daum C."/>
            <person name="Haridas S."/>
            <person name="He G."/>
            <person name="LaButti K."/>
            <person name="Lipzen A."/>
            <person name="Mondo S."/>
            <person name="Riley R."/>
            <person name="Salamov A."/>
            <person name="Simmons B.A."/>
            <person name="Magnuson J.K."/>
            <person name="Henrissat B."/>
            <person name="Mortensen U.H."/>
            <person name="Larsen T.O."/>
            <person name="Devries R.P."/>
            <person name="Grigoriev I.V."/>
            <person name="Machida M."/>
            <person name="Baker S.E."/>
            <person name="Andersen M.R."/>
        </authorList>
    </citation>
    <scope>NUCLEOTIDE SEQUENCE [LARGE SCALE GENOMIC DNA]</scope>
    <source>
        <strain evidence="2 3">CBS 117626</strain>
    </source>
</reference>
<proteinExistence type="predicted"/>
<keyword evidence="1" id="KW-0812">Transmembrane</keyword>
<keyword evidence="3" id="KW-1185">Reference proteome</keyword>
<dbReference type="Proteomes" id="UP000326950">
    <property type="component" value="Unassembled WGS sequence"/>
</dbReference>
<dbReference type="AlphaFoldDB" id="A0A5N6UC41"/>
<gene>
    <name evidence="2" type="ORF">BDV40DRAFT_282059</name>
</gene>
<name>A0A5N6UC41_ASPTM</name>
<evidence type="ECO:0000313" key="2">
    <source>
        <dbReference type="EMBL" id="KAE8156133.1"/>
    </source>
</evidence>
<feature type="transmembrane region" description="Helical" evidence="1">
    <location>
        <begin position="12"/>
        <end position="32"/>
    </location>
</feature>
<accession>A0A5N6UC41</accession>
<sequence>MLFILYNSRKNIFFARHIITICISTVILLRYIKRFIGRYNLCLECGSYQAGKQLTIQSSAGQSIVIFFSFLFLIALDVPYFPILYLLHSCYRKL</sequence>
<protein>
    <submittedName>
        <fullName evidence="2">Uncharacterized protein</fullName>
    </submittedName>
</protein>
<keyword evidence="1" id="KW-0472">Membrane</keyword>
<evidence type="ECO:0000256" key="1">
    <source>
        <dbReference type="SAM" id="Phobius"/>
    </source>
</evidence>
<keyword evidence="1" id="KW-1133">Transmembrane helix</keyword>
<feature type="transmembrane region" description="Helical" evidence="1">
    <location>
        <begin position="64"/>
        <end position="87"/>
    </location>
</feature>